<evidence type="ECO:0000259" key="17">
    <source>
        <dbReference type="SMART" id="SM00475"/>
    </source>
</evidence>
<dbReference type="FunFam" id="1.10.150.20:FF:000002">
    <property type="entry name" value="DNA polymerase I"/>
    <property type="match status" value="1"/>
</dbReference>
<dbReference type="Pfam" id="PF02739">
    <property type="entry name" value="5_3_exonuc_N"/>
    <property type="match status" value="1"/>
</dbReference>
<dbReference type="GO" id="GO:0003677">
    <property type="term" value="F:DNA binding"/>
    <property type="evidence" value="ECO:0007669"/>
    <property type="project" value="UniProtKB-UniRule"/>
</dbReference>
<feature type="domain" description="DNA-directed DNA polymerase family A palm" evidence="18">
    <location>
        <begin position="592"/>
        <end position="794"/>
    </location>
</feature>
<dbReference type="Gene3D" id="1.10.150.20">
    <property type="entry name" value="5' to 3' exonuclease, C-terminal subdomain"/>
    <property type="match status" value="2"/>
</dbReference>
<dbReference type="SUPFAM" id="SSF88723">
    <property type="entry name" value="PIN domain-like"/>
    <property type="match status" value="1"/>
</dbReference>
<evidence type="ECO:0000256" key="14">
    <source>
        <dbReference type="ARBA" id="ARBA00049244"/>
    </source>
</evidence>
<keyword evidence="11 16" id="KW-0239">DNA-directed DNA polymerase</keyword>
<evidence type="ECO:0000256" key="8">
    <source>
        <dbReference type="ARBA" id="ARBA00022763"/>
    </source>
</evidence>
<dbReference type="CDD" id="cd06140">
    <property type="entry name" value="DNA_polA_I_Bacillus_like_exo"/>
    <property type="match status" value="1"/>
</dbReference>
<keyword evidence="7" id="KW-0540">Nuclease</keyword>
<dbReference type="CDD" id="cd08637">
    <property type="entry name" value="DNA_pol_A_pol_I_C"/>
    <property type="match status" value="1"/>
</dbReference>
<dbReference type="PRINTS" id="PR00868">
    <property type="entry name" value="DNAPOLI"/>
</dbReference>
<dbReference type="Gene3D" id="3.30.70.370">
    <property type="match status" value="1"/>
</dbReference>
<dbReference type="InterPro" id="IPR008918">
    <property type="entry name" value="HhH2"/>
</dbReference>
<dbReference type="InterPro" id="IPR002421">
    <property type="entry name" value="5-3_exonuclease"/>
</dbReference>
<dbReference type="NCBIfam" id="TIGR00593">
    <property type="entry name" value="pola"/>
    <property type="match status" value="1"/>
</dbReference>
<dbReference type="InterPro" id="IPR001098">
    <property type="entry name" value="DNA-dir_DNA_pol_A_palm_dom"/>
</dbReference>
<evidence type="ECO:0000259" key="18">
    <source>
        <dbReference type="SMART" id="SM00482"/>
    </source>
</evidence>
<dbReference type="Gene3D" id="3.40.50.1010">
    <property type="entry name" value="5'-nuclease"/>
    <property type="match status" value="1"/>
</dbReference>
<gene>
    <name evidence="16 19" type="primary">polA</name>
    <name evidence="19" type="ORF">HYG86_13310</name>
</gene>
<reference evidence="19 20" key="1">
    <citation type="submission" date="2020-07" db="EMBL/GenBank/DDBJ databases">
        <title>Alkalicella. sp. LB2 genome.</title>
        <authorList>
            <person name="Postec A."/>
            <person name="Quemeneur M."/>
        </authorList>
    </citation>
    <scope>NUCLEOTIDE SEQUENCE [LARGE SCALE GENOMIC DNA]</scope>
    <source>
        <strain evidence="19 20">LB2</strain>
    </source>
</reference>
<evidence type="ECO:0000256" key="15">
    <source>
        <dbReference type="NCBIfam" id="TIGR00593"/>
    </source>
</evidence>
<dbReference type="SUPFAM" id="SSF56672">
    <property type="entry name" value="DNA/RNA polymerases"/>
    <property type="match status" value="1"/>
</dbReference>
<comment type="similarity">
    <text evidence="1 16">Belongs to the DNA polymerase type-A family.</text>
</comment>
<dbReference type="GO" id="GO:0006302">
    <property type="term" value="P:double-strand break repair"/>
    <property type="evidence" value="ECO:0007669"/>
    <property type="project" value="TreeGrafter"/>
</dbReference>
<dbReference type="AlphaFoldDB" id="A0A7G9WAH3"/>
<evidence type="ECO:0000256" key="6">
    <source>
        <dbReference type="ARBA" id="ARBA00022705"/>
    </source>
</evidence>
<evidence type="ECO:0000256" key="16">
    <source>
        <dbReference type="RuleBase" id="RU004460"/>
    </source>
</evidence>
<dbReference type="FunFam" id="1.20.1060.10:FF:000001">
    <property type="entry name" value="DNA polymerase I"/>
    <property type="match status" value="1"/>
</dbReference>
<evidence type="ECO:0000256" key="7">
    <source>
        <dbReference type="ARBA" id="ARBA00022722"/>
    </source>
</evidence>
<dbReference type="InterPro" id="IPR020045">
    <property type="entry name" value="DNA_polI_H3TH"/>
</dbReference>
<dbReference type="Pfam" id="PF01367">
    <property type="entry name" value="5_3_exonuc"/>
    <property type="match status" value="1"/>
</dbReference>
<accession>A0A7G9WAH3</accession>
<evidence type="ECO:0000256" key="4">
    <source>
        <dbReference type="ARBA" id="ARBA00022679"/>
    </source>
</evidence>
<evidence type="ECO:0000256" key="1">
    <source>
        <dbReference type="ARBA" id="ARBA00007705"/>
    </source>
</evidence>
<dbReference type="InterPro" id="IPR054690">
    <property type="entry name" value="DNA_polI_exonuclease"/>
</dbReference>
<organism evidence="19 20">
    <name type="scientific">Alkalicella caledoniensis</name>
    <dbReference type="NCBI Taxonomy" id="2731377"/>
    <lineage>
        <taxon>Bacteria</taxon>
        <taxon>Bacillati</taxon>
        <taxon>Bacillota</taxon>
        <taxon>Clostridia</taxon>
        <taxon>Eubacteriales</taxon>
        <taxon>Proteinivoracaceae</taxon>
        <taxon>Alkalicella</taxon>
    </lineage>
</organism>
<dbReference type="Pfam" id="PF00476">
    <property type="entry name" value="DNA_pol_A"/>
    <property type="match status" value="1"/>
</dbReference>
<evidence type="ECO:0000256" key="9">
    <source>
        <dbReference type="ARBA" id="ARBA00022801"/>
    </source>
</evidence>
<dbReference type="PANTHER" id="PTHR10133">
    <property type="entry name" value="DNA POLYMERASE I"/>
    <property type="match status" value="1"/>
</dbReference>
<dbReference type="SMART" id="SM00482">
    <property type="entry name" value="POLAc"/>
    <property type="match status" value="1"/>
</dbReference>
<keyword evidence="4 16" id="KW-0808">Transferase</keyword>
<evidence type="ECO:0000256" key="2">
    <source>
        <dbReference type="ARBA" id="ARBA00012417"/>
    </source>
</evidence>
<dbReference type="InterPro" id="IPR043502">
    <property type="entry name" value="DNA/RNA_pol_sf"/>
</dbReference>
<dbReference type="InterPro" id="IPR036279">
    <property type="entry name" value="5-3_exonuclease_C_sf"/>
</dbReference>
<keyword evidence="9 16" id="KW-0378">Hydrolase</keyword>
<keyword evidence="5 16" id="KW-0548">Nucleotidyltransferase</keyword>
<keyword evidence="10 16" id="KW-0269">Exonuclease</keyword>
<evidence type="ECO:0000256" key="3">
    <source>
        <dbReference type="ARBA" id="ARBA00020311"/>
    </source>
</evidence>
<dbReference type="Pfam" id="PF22619">
    <property type="entry name" value="DNA_polI_exo1"/>
    <property type="match status" value="1"/>
</dbReference>
<evidence type="ECO:0000256" key="10">
    <source>
        <dbReference type="ARBA" id="ARBA00022839"/>
    </source>
</evidence>
<dbReference type="SMART" id="SM00475">
    <property type="entry name" value="53EXOc"/>
    <property type="match status" value="1"/>
</dbReference>
<dbReference type="CDD" id="cd09898">
    <property type="entry name" value="H3TH_53EXO"/>
    <property type="match status" value="1"/>
</dbReference>
<dbReference type="InterPro" id="IPR020046">
    <property type="entry name" value="5-3_exonucl_a-hlix_arch_N"/>
</dbReference>
<dbReference type="SUPFAM" id="SSF53098">
    <property type="entry name" value="Ribonuclease H-like"/>
    <property type="match status" value="1"/>
</dbReference>
<dbReference type="EMBL" id="CP058559">
    <property type="protein sequence ID" value="QNO15685.1"/>
    <property type="molecule type" value="Genomic_DNA"/>
</dbReference>
<dbReference type="CDD" id="cd09859">
    <property type="entry name" value="PIN_53EXO"/>
    <property type="match status" value="1"/>
</dbReference>
<keyword evidence="20" id="KW-1185">Reference proteome</keyword>
<dbReference type="FunFam" id="1.10.150.20:FF:000003">
    <property type="entry name" value="DNA polymerase I"/>
    <property type="match status" value="1"/>
</dbReference>
<evidence type="ECO:0000256" key="12">
    <source>
        <dbReference type="ARBA" id="ARBA00023125"/>
    </source>
</evidence>
<evidence type="ECO:0000313" key="19">
    <source>
        <dbReference type="EMBL" id="QNO15685.1"/>
    </source>
</evidence>
<keyword evidence="12 16" id="KW-0238">DNA-binding</keyword>
<evidence type="ECO:0000256" key="5">
    <source>
        <dbReference type="ARBA" id="ARBA00022695"/>
    </source>
</evidence>
<dbReference type="GO" id="GO:0008409">
    <property type="term" value="F:5'-3' exonuclease activity"/>
    <property type="evidence" value="ECO:0007669"/>
    <property type="project" value="UniProtKB-UniRule"/>
</dbReference>
<dbReference type="SUPFAM" id="SSF47807">
    <property type="entry name" value="5' to 3' exonuclease, C-terminal subdomain"/>
    <property type="match status" value="1"/>
</dbReference>
<keyword evidence="13 16" id="KW-0234">DNA repair</keyword>
<dbReference type="InterPro" id="IPR036397">
    <property type="entry name" value="RNaseH_sf"/>
</dbReference>
<dbReference type="GO" id="GO:0003887">
    <property type="term" value="F:DNA-directed DNA polymerase activity"/>
    <property type="evidence" value="ECO:0007669"/>
    <property type="project" value="UniProtKB-UniRule"/>
</dbReference>
<dbReference type="FunFam" id="3.40.50.1010:FF:000001">
    <property type="entry name" value="DNA polymerase I"/>
    <property type="match status" value="1"/>
</dbReference>
<dbReference type="RefSeq" id="WP_213166093.1">
    <property type="nucleotide sequence ID" value="NZ_CP058559.1"/>
</dbReference>
<dbReference type="InterPro" id="IPR012337">
    <property type="entry name" value="RNaseH-like_sf"/>
</dbReference>
<dbReference type="InterPro" id="IPR002298">
    <property type="entry name" value="DNA_polymerase_A"/>
</dbReference>
<keyword evidence="6 16" id="KW-0235">DNA replication</keyword>
<name>A0A7G9WAH3_ALKCA</name>
<dbReference type="Proteomes" id="UP000516160">
    <property type="component" value="Chromosome"/>
</dbReference>
<proteinExistence type="inferred from homology"/>
<dbReference type="InterPro" id="IPR019760">
    <property type="entry name" value="DNA-dir_DNA_pol_A_CS"/>
</dbReference>
<dbReference type="PROSITE" id="PS00447">
    <property type="entry name" value="DNA_POLYMERASE_A"/>
    <property type="match status" value="1"/>
</dbReference>
<protein>
    <recommendedName>
        <fullName evidence="3 15">DNA polymerase I</fullName>
        <ecNumber evidence="2 15">2.7.7.7</ecNumber>
    </recommendedName>
</protein>
<feature type="domain" description="5'-3' exonuclease" evidence="17">
    <location>
        <begin position="2"/>
        <end position="261"/>
    </location>
</feature>
<dbReference type="GO" id="GO:0006261">
    <property type="term" value="P:DNA-templated DNA replication"/>
    <property type="evidence" value="ECO:0007669"/>
    <property type="project" value="UniProtKB-UniRule"/>
</dbReference>
<keyword evidence="8 16" id="KW-0227">DNA damage</keyword>
<evidence type="ECO:0000256" key="11">
    <source>
        <dbReference type="ARBA" id="ARBA00022932"/>
    </source>
</evidence>
<dbReference type="KEGG" id="acae:HYG86_13310"/>
<comment type="subunit">
    <text evidence="16">Single-chain monomer with multiple functions.</text>
</comment>
<dbReference type="EC" id="2.7.7.7" evidence="2 15"/>
<comment type="catalytic activity">
    <reaction evidence="14 16">
        <text>DNA(n) + a 2'-deoxyribonucleoside 5'-triphosphate = DNA(n+1) + diphosphate</text>
        <dbReference type="Rhea" id="RHEA:22508"/>
        <dbReference type="Rhea" id="RHEA-COMP:17339"/>
        <dbReference type="Rhea" id="RHEA-COMP:17340"/>
        <dbReference type="ChEBI" id="CHEBI:33019"/>
        <dbReference type="ChEBI" id="CHEBI:61560"/>
        <dbReference type="ChEBI" id="CHEBI:173112"/>
        <dbReference type="EC" id="2.7.7.7"/>
    </reaction>
</comment>
<comment type="function">
    <text evidence="16">In addition to polymerase activity, this DNA polymerase exhibits 5'-3' exonuclease activity.</text>
</comment>
<evidence type="ECO:0000313" key="20">
    <source>
        <dbReference type="Proteomes" id="UP000516160"/>
    </source>
</evidence>
<dbReference type="InterPro" id="IPR018320">
    <property type="entry name" value="DNA_polymerase_1"/>
</dbReference>
<sequence length="830" mass="94969">MKKAIIIDGNSLIYRAFFALPLLQTVNGEYTNGVYGFTTMLFKVLEEEKPDFIAVALDKGKKTFRHDTYKEYKGHRPKMPTELSGQFALLREMLELMNITYFQLENYEADDIIGTFAKLGQKENITTTIVSGDKDVLQLIDEKIHVLLTKKGISQTIKYDTIKIQEEFGLDPLQLIQVKALMGDSSDNIPGVKGVGEKTALKLIKNYSNLEGVYENIDKAGGPKLKENLADNKEVAFMSRELATINTAVPVEINFDDLVQRKFSPDLVAFFRRLEFNTLIPKLDIDEEVREKIELSCEKYKTTQEGEISILLHSDKLYLATCEEKVYYTEDIEEIKSILEDKRLKKICFDYKALLHYAKDRDIAVQSVVFDVFLAAYLLQADKNTYSIEDLVQHYLTVNLPSDEDDPVEKVYYLYKLYSPMSEQIDNTGANMLLYNIEMPLSEVLCDMEREGVSVDKGYLEELSCDLLKRLEELEVNIWGYSKDKFNINSPKQLGVVLFEELNLPVLKKTKTGYSTDVSVLEKLQGEHPIIDHLLSYRTLAKLRSTYAQGLKSLIKQDDKIHTTFNQTITATGRLSSTEPNLQNIPIRLEEGKKIRKAFIAPEGKVLVSLDYSQIELRILAHMSQDKNLVDGFIKGQDIHQRTAAEVFGVELDSVTEQQRRHAKAVNFGIVYGMSDFGLSQSLAIPRKEAKEYIDKYFEKYEGVKTFIDKTIAVCKEKGYVETMFNRRRFIPEINSSNFNRRSFAERTAVNTPIQGTAADIIKKAMVDFRCGSSEAKLLLQVHDELVFLIDEDKVQENISQLINIMENTVKLDVPLTVDYKWGNNWMELK</sequence>
<dbReference type="PANTHER" id="PTHR10133:SF27">
    <property type="entry name" value="DNA POLYMERASE NU"/>
    <property type="match status" value="1"/>
</dbReference>
<dbReference type="Gene3D" id="3.30.420.10">
    <property type="entry name" value="Ribonuclease H-like superfamily/Ribonuclease H"/>
    <property type="match status" value="1"/>
</dbReference>
<dbReference type="InterPro" id="IPR029060">
    <property type="entry name" value="PIN-like_dom_sf"/>
</dbReference>
<dbReference type="SMART" id="SM00279">
    <property type="entry name" value="HhH2"/>
    <property type="match status" value="1"/>
</dbReference>
<evidence type="ECO:0000256" key="13">
    <source>
        <dbReference type="ARBA" id="ARBA00023204"/>
    </source>
</evidence>
<dbReference type="Gene3D" id="1.20.1060.10">
    <property type="entry name" value="Taq DNA Polymerase, Chain T, domain 4"/>
    <property type="match status" value="1"/>
</dbReference>